<comment type="caution">
    <text evidence="3">The sequence shown here is derived from an EMBL/GenBank/DDBJ whole genome shotgun (WGS) entry which is preliminary data.</text>
</comment>
<dbReference type="Proteomes" id="UP000239576">
    <property type="component" value="Unassembled WGS sequence"/>
</dbReference>
<reference evidence="3 4" key="2">
    <citation type="submission" date="2018-03" db="EMBL/GenBank/DDBJ databases">
        <title>The ancient ancestry and fast evolution of plastids.</title>
        <authorList>
            <person name="Moore K.R."/>
            <person name="Magnabosco C."/>
            <person name="Momper L."/>
            <person name="Gold D.A."/>
            <person name="Bosak T."/>
            <person name="Fournier G.P."/>
        </authorList>
    </citation>
    <scope>NUCLEOTIDE SEQUENCE [LARGE SCALE GENOMIC DNA]</scope>
    <source>
        <strain evidence="3 4">ULC18</strain>
    </source>
</reference>
<gene>
    <name evidence="3" type="ORF">C7B82_04505</name>
</gene>
<accession>A0A2T1EKY7</accession>
<reference evidence="4" key="1">
    <citation type="submission" date="2018-02" db="EMBL/GenBank/DDBJ databases">
        <authorList>
            <person name="Moore K."/>
            <person name="Momper L."/>
        </authorList>
    </citation>
    <scope>NUCLEOTIDE SEQUENCE [LARGE SCALE GENOMIC DNA]</scope>
    <source>
        <strain evidence="4">ULC18</strain>
    </source>
</reference>
<organism evidence="3 4">
    <name type="scientific">Stenomitos frigidus ULC18</name>
    <dbReference type="NCBI Taxonomy" id="2107698"/>
    <lineage>
        <taxon>Bacteria</taxon>
        <taxon>Bacillati</taxon>
        <taxon>Cyanobacteriota</taxon>
        <taxon>Cyanophyceae</taxon>
        <taxon>Leptolyngbyales</taxon>
        <taxon>Leptolyngbyaceae</taxon>
        <taxon>Stenomitos</taxon>
    </lineage>
</organism>
<dbReference type="EMBL" id="PVWK01000018">
    <property type="protein sequence ID" value="PSB33412.1"/>
    <property type="molecule type" value="Genomic_DNA"/>
</dbReference>
<name>A0A2T1EKY7_9CYAN</name>
<evidence type="ECO:0000256" key="1">
    <source>
        <dbReference type="SAM" id="MobiDB-lite"/>
    </source>
</evidence>
<protein>
    <submittedName>
        <fullName evidence="3">Uncharacterized protein</fullName>
    </submittedName>
</protein>
<keyword evidence="2" id="KW-1133">Transmembrane helix</keyword>
<sequence>MKPEVIAASIAAIVAIISAVISIYGQTRIARLTDRLSKQREAESREAQTATLMSKYRDPLLRSAIDLQSRLYNIHQNRFLERFYLESPSAQNYALYNTLYVVAEYLGWVEILRREIQFLDLGDLERNRRLSELLASINTAFGKYNSGSRFRLFNGERRAIGEIMTVPRSNSQVIGYDCIGYATFVKRMSEPEFAEWFKNLRDDIDLMAASKVDLARLVLIHSKLIDLIDFLDPHQIRVPPKDRTKIEPPQVDARNEPTIS</sequence>
<evidence type="ECO:0000313" key="4">
    <source>
        <dbReference type="Proteomes" id="UP000239576"/>
    </source>
</evidence>
<dbReference type="OrthoDB" id="574571at2"/>
<feature type="transmembrane region" description="Helical" evidence="2">
    <location>
        <begin position="6"/>
        <end position="25"/>
    </location>
</feature>
<keyword evidence="4" id="KW-1185">Reference proteome</keyword>
<keyword evidence="2" id="KW-0812">Transmembrane</keyword>
<dbReference type="RefSeq" id="WP_106255124.1">
    <property type="nucleotide sequence ID" value="NZ_CAWNSW010000083.1"/>
</dbReference>
<dbReference type="AlphaFoldDB" id="A0A2T1EKY7"/>
<proteinExistence type="predicted"/>
<keyword evidence="2" id="KW-0472">Membrane</keyword>
<evidence type="ECO:0000313" key="3">
    <source>
        <dbReference type="EMBL" id="PSB33412.1"/>
    </source>
</evidence>
<evidence type="ECO:0000256" key="2">
    <source>
        <dbReference type="SAM" id="Phobius"/>
    </source>
</evidence>
<feature type="region of interest" description="Disordered" evidence="1">
    <location>
        <begin position="239"/>
        <end position="260"/>
    </location>
</feature>